<accession>A0A9D2NQP6</accession>
<organism evidence="3 4">
    <name type="scientific">Candidatus Mediterraneibacter faecipullorum</name>
    <dbReference type="NCBI Taxonomy" id="2838670"/>
    <lineage>
        <taxon>Bacteria</taxon>
        <taxon>Bacillati</taxon>
        <taxon>Bacillota</taxon>
        <taxon>Clostridia</taxon>
        <taxon>Lachnospirales</taxon>
        <taxon>Lachnospiraceae</taxon>
        <taxon>Mediterraneibacter</taxon>
    </lineage>
</organism>
<dbReference type="EMBL" id="DWWO01000124">
    <property type="protein sequence ID" value="HJC34953.1"/>
    <property type="molecule type" value="Genomic_DNA"/>
</dbReference>
<reference evidence="3" key="2">
    <citation type="submission" date="2021-04" db="EMBL/GenBank/DDBJ databases">
        <authorList>
            <person name="Gilroy R."/>
        </authorList>
    </citation>
    <scope>NUCLEOTIDE SEQUENCE</scope>
    <source>
        <strain evidence="3">ChiW19-954</strain>
    </source>
</reference>
<sequence>MSETENLQTDKGELVGTTYNGNSQIYENDLLQMIEDADGSLTIQVMKYGLNIPASVLEKALEQEKKLIIEIFQPGYDAAMFNSRWVFDPARVYWSLDTESYPLGINLDLDAPYYSGHPDSASNPFSSIVSGDGGEWSVYDMPEVEGQEGWTIPGFYVEVAQRGEFDGMERMPLYGYDKERGIITQWGYASRGDDAVVSDSIVWHTIRIDSPSWGTSYAVLSDEHNYLPVQEIQEQIRDENVSSIEVQEGTCYLDNQYVLPAEILDQLRDSGKTLFFTSPGVEAQPTYSWFFDGTEITDTTDIDLHVQFYEGPYNNTQGLGLPSMLQGLPGDVPSMLFDFAHSGIVPGGTTLSVTASAELAKEGYLYYVNEEDGTFEYIGQTSAEIENEYFCTLNVSGITHCSYYLVTARELTGDNVVVPGGPSDPDEPDNPLPPDTPEDTENPVETDQPAGTDNSDGQAVQEVQVEKVEQSGAAVQTGDNTPVLLAAFAAVLSLTAVIAVLRKKL</sequence>
<evidence type="ECO:0000256" key="2">
    <source>
        <dbReference type="SAM" id="Phobius"/>
    </source>
</evidence>
<protein>
    <submittedName>
        <fullName evidence="3">Uncharacterized protein</fullName>
    </submittedName>
</protein>
<keyword evidence="2" id="KW-0472">Membrane</keyword>
<feature type="transmembrane region" description="Helical" evidence="2">
    <location>
        <begin position="483"/>
        <end position="501"/>
    </location>
</feature>
<name>A0A9D2NQP6_9FIRM</name>
<feature type="region of interest" description="Disordered" evidence="1">
    <location>
        <begin position="415"/>
        <end position="461"/>
    </location>
</feature>
<evidence type="ECO:0000313" key="3">
    <source>
        <dbReference type="EMBL" id="HJC34953.1"/>
    </source>
</evidence>
<keyword evidence="2" id="KW-0812">Transmembrane</keyword>
<comment type="caution">
    <text evidence="3">The sequence shown here is derived from an EMBL/GenBank/DDBJ whole genome shotgun (WGS) entry which is preliminary data.</text>
</comment>
<evidence type="ECO:0000256" key="1">
    <source>
        <dbReference type="SAM" id="MobiDB-lite"/>
    </source>
</evidence>
<dbReference type="Proteomes" id="UP000823890">
    <property type="component" value="Unassembled WGS sequence"/>
</dbReference>
<reference evidence="3" key="1">
    <citation type="journal article" date="2021" name="PeerJ">
        <title>Extensive microbial diversity within the chicken gut microbiome revealed by metagenomics and culture.</title>
        <authorList>
            <person name="Gilroy R."/>
            <person name="Ravi A."/>
            <person name="Getino M."/>
            <person name="Pursley I."/>
            <person name="Horton D.L."/>
            <person name="Alikhan N.F."/>
            <person name="Baker D."/>
            <person name="Gharbi K."/>
            <person name="Hall N."/>
            <person name="Watson M."/>
            <person name="Adriaenssens E.M."/>
            <person name="Foster-Nyarko E."/>
            <person name="Jarju S."/>
            <person name="Secka A."/>
            <person name="Antonio M."/>
            <person name="Oren A."/>
            <person name="Chaudhuri R.R."/>
            <person name="La Ragione R."/>
            <person name="Hildebrand F."/>
            <person name="Pallen M.J."/>
        </authorList>
    </citation>
    <scope>NUCLEOTIDE SEQUENCE</scope>
    <source>
        <strain evidence="3">ChiW19-954</strain>
    </source>
</reference>
<keyword evidence="2" id="KW-1133">Transmembrane helix</keyword>
<gene>
    <name evidence="3" type="ORF">H9758_10255</name>
</gene>
<evidence type="ECO:0000313" key="4">
    <source>
        <dbReference type="Proteomes" id="UP000823890"/>
    </source>
</evidence>
<proteinExistence type="predicted"/>
<dbReference type="AlphaFoldDB" id="A0A9D2NQP6"/>